<protein>
    <submittedName>
        <fullName evidence="4">Insulin-like</fullName>
    </submittedName>
</protein>
<dbReference type="GO" id="GO:0005576">
    <property type="term" value="C:extracellular region"/>
    <property type="evidence" value="ECO:0007669"/>
    <property type="project" value="UniProtKB-ARBA"/>
</dbReference>
<organism evidence="4 5">
    <name type="scientific">Cinara cedri</name>
    <dbReference type="NCBI Taxonomy" id="506608"/>
    <lineage>
        <taxon>Eukaryota</taxon>
        <taxon>Metazoa</taxon>
        <taxon>Ecdysozoa</taxon>
        <taxon>Arthropoda</taxon>
        <taxon>Hexapoda</taxon>
        <taxon>Insecta</taxon>
        <taxon>Pterygota</taxon>
        <taxon>Neoptera</taxon>
        <taxon>Paraneoptera</taxon>
        <taxon>Hemiptera</taxon>
        <taxon>Sternorrhyncha</taxon>
        <taxon>Aphidomorpha</taxon>
        <taxon>Aphidoidea</taxon>
        <taxon>Aphididae</taxon>
        <taxon>Lachninae</taxon>
        <taxon>Cinara</taxon>
    </lineage>
</organism>
<feature type="chain" id="PRO_5023053616" evidence="3">
    <location>
        <begin position="24"/>
        <end position="173"/>
    </location>
</feature>
<evidence type="ECO:0000313" key="4">
    <source>
        <dbReference type="EMBL" id="VVC43975.1"/>
    </source>
</evidence>
<keyword evidence="2 3" id="KW-0732">Signal</keyword>
<evidence type="ECO:0000313" key="5">
    <source>
        <dbReference type="Proteomes" id="UP000325440"/>
    </source>
</evidence>
<dbReference type="Proteomes" id="UP000325440">
    <property type="component" value="Unassembled WGS sequence"/>
</dbReference>
<feature type="signal peptide" evidence="3">
    <location>
        <begin position="1"/>
        <end position="23"/>
    </location>
</feature>
<dbReference type="EMBL" id="CABPRJ010002374">
    <property type="protein sequence ID" value="VVC43975.1"/>
    <property type="molecule type" value="Genomic_DNA"/>
</dbReference>
<evidence type="ECO:0000256" key="2">
    <source>
        <dbReference type="ARBA" id="ARBA00022729"/>
    </source>
</evidence>
<sequence>MKGAMKVLLLVLFLVSLAIESSCRVLTYEWDKKWYYCGHILRDIMEQACVRRPDDAIPQMRKKRSIGIATRCCRVSEERIDPEINGCSINDMLNDYCDHPERADRSKPLKIIENGGISSATDTFKNIETTATPYVTSTTTNSNKFSTTTKLPICRRGLKRMYIDKKLIITCPQ</sequence>
<keyword evidence="5" id="KW-1185">Reference proteome</keyword>
<gene>
    <name evidence="4" type="ORF">CINCED_3A004008</name>
</gene>
<reference evidence="4 5" key="1">
    <citation type="submission" date="2019-08" db="EMBL/GenBank/DDBJ databases">
        <authorList>
            <person name="Alioto T."/>
            <person name="Alioto T."/>
            <person name="Gomez Garrido J."/>
        </authorList>
    </citation>
    <scope>NUCLEOTIDE SEQUENCE [LARGE SCALE GENOMIC DNA]</scope>
</reference>
<evidence type="ECO:0000256" key="1">
    <source>
        <dbReference type="ARBA" id="ARBA00022685"/>
    </source>
</evidence>
<evidence type="ECO:0000256" key="3">
    <source>
        <dbReference type="SAM" id="SignalP"/>
    </source>
</evidence>
<name>A0A5E4NJW1_9HEMI</name>
<proteinExistence type="predicted"/>
<accession>A0A5E4NJW1</accession>
<dbReference type="InterPro" id="IPR036438">
    <property type="entry name" value="Insulin-like_sf"/>
</dbReference>
<dbReference type="AlphaFoldDB" id="A0A5E4NJW1"/>
<keyword evidence="1" id="KW-0165">Cleavage on pair of basic residues</keyword>
<dbReference type="SUPFAM" id="SSF56994">
    <property type="entry name" value="Insulin-like"/>
    <property type="match status" value="1"/>
</dbReference>